<feature type="signal peptide" evidence="1">
    <location>
        <begin position="1"/>
        <end position="22"/>
    </location>
</feature>
<accession>A0A0A8YDU2</accession>
<organism evidence="2">
    <name type="scientific">Arundo donax</name>
    <name type="common">Giant reed</name>
    <name type="synonym">Donax arundinaceus</name>
    <dbReference type="NCBI Taxonomy" id="35708"/>
    <lineage>
        <taxon>Eukaryota</taxon>
        <taxon>Viridiplantae</taxon>
        <taxon>Streptophyta</taxon>
        <taxon>Embryophyta</taxon>
        <taxon>Tracheophyta</taxon>
        <taxon>Spermatophyta</taxon>
        <taxon>Magnoliopsida</taxon>
        <taxon>Liliopsida</taxon>
        <taxon>Poales</taxon>
        <taxon>Poaceae</taxon>
        <taxon>PACMAD clade</taxon>
        <taxon>Arundinoideae</taxon>
        <taxon>Arundineae</taxon>
        <taxon>Arundo</taxon>
    </lineage>
</organism>
<dbReference type="EMBL" id="GBRH01273651">
    <property type="protein sequence ID" value="JAD24244.1"/>
    <property type="molecule type" value="Transcribed_RNA"/>
</dbReference>
<evidence type="ECO:0000256" key="1">
    <source>
        <dbReference type="SAM" id="SignalP"/>
    </source>
</evidence>
<reference evidence="2" key="1">
    <citation type="submission" date="2014-09" db="EMBL/GenBank/DDBJ databases">
        <authorList>
            <person name="Magalhaes I.L.F."/>
            <person name="Oliveira U."/>
            <person name="Santos F.R."/>
            <person name="Vidigal T.H.D.A."/>
            <person name="Brescovit A.D."/>
            <person name="Santos A.J."/>
        </authorList>
    </citation>
    <scope>NUCLEOTIDE SEQUENCE</scope>
    <source>
        <tissue evidence="2">Shoot tissue taken approximately 20 cm above the soil surface</tissue>
    </source>
</reference>
<proteinExistence type="predicted"/>
<dbReference type="AlphaFoldDB" id="A0A0A8YDU2"/>
<keyword evidence="1" id="KW-0732">Signal</keyword>
<feature type="chain" id="PRO_5002044685" evidence="1">
    <location>
        <begin position="23"/>
        <end position="48"/>
    </location>
</feature>
<name>A0A0A8YDU2_ARUDO</name>
<sequence>MGRMRSFLKITIIFVWIQNLRSSAVQILWTCLFREKIFCRLLHSTRTG</sequence>
<protein>
    <submittedName>
        <fullName evidence="2">Uncharacterized protein</fullName>
    </submittedName>
</protein>
<evidence type="ECO:0000313" key="2">
    <source>
        <dbReference type="EMBL" id="JAD24244.1"/>
    </source>
</evidence>
<reference evidence="2" key="2">
    <citation type="journal article" date="2015" name="Data Brief">
        <title>Shoot transcriptome of the giant reed, Arundo donax.</title>
        <authorList>
            <person name="Barrero R.A."/>
            <person name="Guerrero F.D."/>
            <person name="Moolhuijzen P."/>
            <person name="Goolsby J.A."/>
            <person name="Tidwell J."/>
            <person name="Bellgard S.E."/>
            <person name="Bellgard M.I."/>
        </authorList>
    </citation>
    <scope>NUCLEOTIDE SEQUENCE</scope>
    <source>
        <tissue evidence="2">Shoot tissue taken approximately 20 cm above the soil surface</tissue>
    </source>
</reference>